<feature type="compositionally biased region" description="Low complexity" evidence="6">
    <location>
        <begin position="9"/>
        <end position="27"/>
    </location>
</feature>
<keyword evidence="9" id="KW-0966">Cell projection</keyword>
<evidence type="ECO:0000313" key="9">
    <source>
        <dbReference type="EMBL" id="OWQ91327.1"/>
    </source>
</evidence>
<keyword evidence="9" id="KW-0969">Cilium</keyword>
<dbReference type="Proteomes" id="UP000197468">
    <property type="component" value="Unassembled WGS sequence"/>
</dbReference>
<keyword evidence="3 5" id="KW-1005">Bacterial flagellum biogenesis</keyword>
<dbReference type="Pfam" id="PF13860">
    <property type="entry name" value="FlgD_ig"/>
    <property type="match status" value="1"/>
</dbReference>
<evidence type="ECO:0000256" key="5">
    <source>
        <dbReference type="RuleBase" id="RU362076"/>
    </source>
</evidence>
<dbReference type="AlphaFoldDB" id="A0A246JGE8"/>
<dbReference type="InterPro" id="IPR005648">
    <property type="entry name" value="FlgD"/>
</dbReference>
<comment type="caution">
    <text evidence="9">The sequence shown here is derived from an EMBL/GenBank/DDBJ whole genome shotgun (WGS) entry which is preliminary data.</text>
</comment>
<evidence type="ECO:0000256" key="1">
    <source>
        <dbReference type="ARBA" id="ARBA00010577"/>
    </source>
</evidence>
<proteinExistence type="inferred from homology"/>
<dbReference type="GO" id="GO:0044781">
    <property type="term" value="P:bacterial-type flagellum organization"/>
    <property type="evidence" value="ECO:0007669"/>
    <property type="project" value="UniProtKB-UniRule"/>
</dbReference>
<keyword evidence="9" id="KW-0282">Flagellum</keyword>
<dbReference type="InterPro" id="IPR025963">
    <property type="entry name" value="FLgD_Tudor"/>
</dbReference>
<dbReference type="RefSeq" id="WP_088384555.1">
    <property type="nucleotide sequence ID" value="NZ_NIOF01000003.1"/>
</dbReference>
<evidence type="ECO:0000259" key="7">
    <source>
        <dbReference type="Pfam" id="PF13860"/>
    </source>
</evidence>
<dbReference type="Gene3D" id="2.60.40.4070">
    <property type="match status" value="1"/>
</dbReference>
<evidence type="ECO:0000259" key="8">
    <source>
        <dbReference type="Pfam" id="PF13861"/>
    </source>
</evidence>
<evidence type="ECO:0000256" key="3">
    <source>
        <dbReference type="ARBA" id="ARBA00022795"/>
    </source>
</evidence>
<feature type="domain" description="FlgD Tudor-like" evidence="8">
    <location>
        <begin position="87"/>
        <end position="216"/>
    </location>
</feature>
<protein>
    <recommendedName>
        <fullName evidence="2 5">Basal-body rod modification protein FlgD</fullName>
    </recommendedName>
</protein>
<dbReference type="Pfam" id="PF13861">
    <property type="entry name" value="FLgD_tudor"/>
    <property type="match status" value="1"/>
</dbReference>
<name>A0A246JGE8_9BURK</name>
<comment type="similarity">
    <text evidence="1 5">Belongs to the FlgD family.</text>
</comment>
<comment type="function">
    <text evidence="4 5">Required for flagellar hook formation. May act as a scaffolding protein.</text>
</comment>
<dbReference type="Pfam" id="PF03963">
    <property type="entry name" value="FlgD"/>
    <property type="match status" value="1"/>
</dbReference>
<evidence type="ECO:0000256" key="4">
    <source>
        <dbReference type="ARBA" id="ARBA00024746"/>
    </source>
</evidence>
<accession>A0A246JGE8</accession>
<reference evidence="9 10" key="1">
    <citation type="journal article" date="2008" name="Int. J. Syst. Evol. Microbiol.">
        <title>Description of Roseateles aquatilis sp. nov. and Roseateles terrae sp. nov., in the class Betaproteobacteria, and emended description of the genus Roseateles.</title>
        <authorList>
            <person name="Gomila M."/>
            <person name="Bowien B."/>
            <person name="Falsen E."/>
            <person name="Moore E.R."/>
            <person name="Lalucat J."/>
        </authorList>
    </citation>
    <scope>NUCLEOTIDE SEQUENCE [LARGE SCALE GENOMIC DNA]</scope>
    <source>
        <strain evidence="9 10">CCUG 48205</strain>
    </source>
</reference>
<dbReference type="OrthoDB" id="9785233at2"/>
<dbReference type="InterPro" id="IPR025965">
    <property type="entry name" value="FlgD/Vpr_Ig-like"/>
</dbReference>
<dbReference type="Gene3D" id="2.30.30.910">
    <property type="match status" value="1"/>
</dbReference>
<keyword evidence="10" id="KW-1185">Reference proteome</keyword>
<evidence type="ECO:0000256" key="2">
    <source>
        <dbReference type="ARBA" id="ARBA00016013"/>
    </source>
</evidence>
<evidence type="ECO:0000313" key="10">
    <source>
        <dbReference type="Proteomes" id="UP000197468"/>
    </source>
</evidence>
<feature type="domain" description="FlgD/Vpr Ig-like" evidence="7">
    <location>
        <begin position="104"/>
        <end position="176"/>
    </location>
</feature>
<dbReference type="EMBL" id="NIOF01000003">
    <property type="protein sequence ID" value="OWQ91327.1"/>
    <property type="molecule type" value="Genomic_DNA"/>
</dbReference>
<sequence length="219" mass="22627">MDFSNLNVNSSTGATSNTAASSATGTSAQETSDRFLKLLVAQLQNQDPMNPMDNAAVTTQMAQIQTVTGVSTLNTSIQGLANQFGQMQALQSVSLVGRSVTVPGNKVSVADGKATLNYELSGPADTVKLEILNGAGAVVSTQDLGAQKSGAQTFNWDASKATETANLTFRVTATKSGAAVASTTMTRDVVNAVNTSGSKLQLELKNSGLVDYDKVRSLG</sequence>
<evidence type="ECO:0000256" key="6">
    <source>
        <dbReference type="SAM" id="MobiDB-lite"/>
    </source>
</evidence>
<feature type="region of interest" description="Disordered" evidence="6">
    <location>
        <begin position="1"/>
        <end position="27"/>
    </location>
</feature>
<organism evidence="9 10">
    <name type="scientific">Roseateles aquatilis</name>
    <dbReference type="NCBI Taxonomy" id="431061"/>
    <lineage>
        <taxon>Bacteria</taxon>
        <taxon>Pseudomonadati</taxon>
        <taxon>Pseudomonadota</taxon>
        <taxon>Betaproteobacteria</taxon>
        <taxon>Burkholderiales</taxon>
        <taxon>Sphaerotilaceae</taxon>
        <taxon>Roseateles</taxon>
    </lineage>
</organism>
<gene>
    <name evidence="9" type="ORF">CDN99_09130</name>
</gene>